<dbReference type="Proteomes" id="UP000294927">
    <property type="component" value="Unassembled WGS sequence"/>
</dbReference>
<proteinExistence type="predicted"/>
<evidence type="ECO:0008006" key="3">
    <source>
        <dbReference type="Google" id="ProtNLM"/>
    </source>
</evidence>
<keyword evidence="2" id="KW-1185">Reference proteome</keyword>
<dbReference type="EMBL" id="SOCP01000011">
    <property type="protein sequence ID" value="TDV46082.1"/>
    <property type="molecule type" value="Genomic_DNA"/>
</dbReference>
<evidence type="ECO:0000313" key="1">
    <source>
        <dbReference type="EMBL" id="TDV46082.1"/>
    </source>
</evidence>
<sequence length="384" mass="41843">MTDPIDELLAGLRTDVPEMSEEAFDAGRTRLATHIDAPVPVVATEPYISVTPLRKKRLLRSLPRRLVASAAAAVALAAAVPVVQAARTDGAAPVATAAAQLNAAADRINPVDEPIRPGQFRYTITHRWALGEVMQEYERGNCQLPPGKGGPVVRLDDDDAKLRPCKKLPGGDLRLLQETTTEHWVPADLTQNCLWRNTTTGRYRWLVGDDERGRAVGFPMPRRESSEYAPPGCTDGARWLSGRLSPAFVAALPRDPRQLHDLLRRENLMTLPHPDKAFLDNVDLALDSGFASADLRAALYRALALMPGLRITEQFANLDGKKGTAFGLSRDGIRTDLIIDPATGQFIGMREITETDSSGLPRGSVVNYSSVANPVVVDRVRATH</sequence>
<organism evidence="1 2">
    <name type="scientific">Actinophytocola oryzae</name>
    <dbReference type="NCBI Taxonomy" id="502181"/>
    <lineage>
        <taxon>Bacteria</taxon>
        <taxon>Bacillati</taxon>
        <taxon>Actinomycetota</taxon>
        <taxon>Actinomycetes</taxon>
        <taxon>Pseudonocardiales</taxon>
        <taxon>Pseudonocardiaceae</taxon>
    </lineage>
</organism>
<dbReference type="OrthoDB" id="3387554at2"/>
<protein>
    <recommendedName>
        <fullName evidence="3">CU044_5270 family protein</fullName>
    </recommendedName>
</protein>
<name>A0A4R7VAR1_9PSEU</name>
<accession>A0A4R7VAR1</accession>
<reference evidence="1 2" key="1">
    <citation type="submission" date="2019-03" db="EMBL/GenBank/DDBJ databases">
        <title>Genomic Encyclopedia of Archaeal and Bacterial Type Strains, Phase II (KMG-II): from individual species to whole genera.</title>
        <authorList>
            <person name="Goeker M."/>
        </authorList>
    </citation>
    <scope>NUCLEOTIDE SEQUENCE [LARGE SCALE GENOMIC DNA]</scope>
    <source>
        <strain evidence="1 2">DSM 45499</strain>
    </source>
</reference>
<comment type="caution">
    <text evidence="1">The sequence shown here is derived from an EMBL/GenBank/DDBJ whole genome shotgun (WGS) entry which is preliminary data.</text>
</comment>
<gene>
    <name evidence="1" type="ORF">CLV71_11140</name>
</gene>
<evidence type="ECO:0000313" key="2">
    <source>
        <dbReference type="Proteomes" id="UP000294927"/>
    </source>
</evidence>
<dbReference type="RefSeq" id="WP_133905755.1">
    <property type="nucleotide sequence ID" value="NZ_SOCP01000011.1"/>
</dbReference>
<dbReference type="AlphaFoldDB" id="A0A4R7VAR1"/>